<gene>
    <name evidence="2" type="ORF">METZ01_LOCUS211780</name>
</gene>
<reference evidence="2" key="1">
    <citation type="submission" date="2018-05" db="EMBL/GenBank/DDBJ databases">
        <authorList>
            <person name="Lanie J.A."/>
            <person name="Ng W.-L."/>
            <person name="Kazmierczak K.M."/>
            <person name="Andrzejewski T.M."/>
            <person name="Davidsen T.M."/>
            <person name="Wayne K.J."/>
            <person name="Tettelin H."/>
            <person name="Glass J.I."/>
            <person name="Rusch D."/>
            <person name="Podicherti R."/>
            <person name="Tsui H.-C.T."/>
            <person name="Winkler M.E."/>
        </authorList>
    </citation>
    <scope>NUCLEOTIDE SEQUENCE</scope>
</reference>
<protein>
    <recommendedName>
        <fullName evidence="1">VWFA domain-containing protein</fullName>
    </recommendedName>
</protein>
<dbReference type="EMBL" id="UINC01048421">
    <property type="protein sequence ID" value="SVB58926.1"/>
    <property type="molecule type" value="Genomic_DNA"/>
</dbReference>
<sequence>AARSIMREVQEGVSAFVEGLRFNIGLGVGDQVALMTFGGARFILVDWTSDLEQLKEGATKLRSRQGTGTFLPDAVNDTAKDFSDREAARPVLVVVSTDGIDYSSHRDFRRIIQDLRGSYTLMYSVFIPTASRRMTLNWDSRERDAVLTEGPRQTGGRRINLSGGQPIRDALLSIQNELTSQYVVTYHRPESPVPPQRLSLGVTRPNLTVRLTPRKPQ</sequence>
<dbReference type="AlphaFoldDB" id="A0A382F7A0"/>
<dbReference type="PROSITE" id="PS50234">
    <property type="entry name" value="VWFA"/>
    <property type="match status" value="1"/>
</dbReference>
<evidence type="ECO:0000259" key="1">
    <source>
        <dbReference type="PROSITE" id="PS50234"/>
    </source>
</evidence>
<evidence type="ECO:0000313" key="2">
    <source>
        <dbReference type="EMBL" id="SVB58926.1"/>
    </source>
</evidence>
<proteinExistence type="predicted"/>
<dbReference type="InterPro" id="IPR002035">
    <property type="entry name" value="VWF_A"/>
</dbReference>
<dbReference type="CDD" id="cd00198">
    <property type="entry name" value="vWFA"/>
    <property type="match status" value="1"/>
</dbReference>
<accession>A0A382F7A0</accession>
<feature type="non-terminal residue" evidence="2">
    <location>
        <position position="1"/>
    </location>
</feature>
<dbReference type="Gene3D" id="3.40.50.410">
    <property type="entry name" value="von Willebrand factor, type A domain"/>
    <property type="match status" value="1"/>
</dbReference>
<feature type="domain" description="VWFA" evidence="1">
    <location>
        <begin position="1"/>
        <end position="178"/>
    </location>
</feature>
<dbReference type="InterPro" id="IPR036465">
    <property type="entry name" value="vWFA_dom_sf"/>
</dbReference>
<organism evidence="2">
    <name type="scientific">marine metagenome</name>
    <dbReference type="NCBI Taxonomy" id="408172"/>
    <lineage>
        <taxon>unclassified sequences</taxon>
        <taxon>metagenomes</taxon>
        <taxon>ecological metagenomes</taxon>
    </lineage>
</organism>
<dbReference type="SUPFAM" id="SSF53300">
    <property type="entry name" value="vWA-like"/>
    <property type="match status" value="1"/>
</dbReference>
<dbReference type="Pfam" id="PF13519">
    <property type="entry name" value="VWA_2"/>
    <property type="match status" value="1"/>
</dbReference>
<name>A0A382F7A0_9ZZZZ</name>